<keyword evidence="2" id="KW-0012">Acyltransferase</keyword>
<organism evidence="4 5">
    <name type="scientific">Streptomyces macrosporus</name>
    <dbReference type="NCBI Taxonomy" id="44032"/>
    <lineage>
        <taxon>Bacteria</taxon>
        <taxon>Bacillati</taxon>
        <taxon>Actinomycetota</taxon>
        <taxon>Actinomycetes</taxon>
        <taxon>Kitasatosporales</taxon>
        <taxon>Streptomycetaceae</taxon>
        <taxon>Streptomyces</taxon>
    </lineage>
</organism>
<dbReference type="SUPFAM" id="SSF55729">
    <property type="entry name" value="Acyl-CoA N-acyltransferases (Nat)"/>
    <property type="match status" value="1"/>
</dbReference>
<evidence type="ECO:0000256" key="1">
    <source>
        <dbReference type="ARBA" id="ARBA00022679"/>
    </source>
</evidence>
<keyword evidence="5" id="KW-1185">Reference proteome</keyword>
<dbReference type="Pfam" id="PF00583">
    <property type="entry name" value="Acetyltransf_1"/>
    <property type="match status" value="1"/>
</dbReference>
<protein>
    <submittedName>
        <fullName evidence="4">GNAT family N-acetyltransferase</fullName>
    </submittedName>
</protein>
<evidence type="ECO:0000313" key="5">
    <source>
        <dbReference type="Proteomes" id="UP001501638"/>
    </source>
</evidence>
<dbReference type="Gene3D" id="3.40.630.30">
    <property type="match status" value="1"/>
</dbReference>
<dbReference type="RefSeq" id="WP_344328901.1">
    <property type="nucleotide sequence ID" value="NZ_BAAASZ010000051.1"/>
</dbReference>
<evidence type="ECO:0000256" key="2">
    <source>
        <dbReference type="ARBA" id="ARBA00023315"/>
    </source>
</evidence>
<evidence type="ECO:0000259" key="3">
    <source>
        <dbReference type="PROSITE" id="PS51186"/>
    </source>
</evidence>
<dbReference type="Proteomes" id="UP001501638">
    <property type="component" value="Unassembled WGS sequence"/>
</dbReference>
<dbReference type="PROSITE" id="PS51186">
    <property type="entry name" value="GNAT"/>
    <property type="match status" value="1"/>
</dbReference>
<gene>
    <name evidence="4" type="ORF">GCM10010405_58640</name>
</gene>
<dbReference type="InterPro" id="IPR050832">
    <property type="entry name" value="Bact_Acetyltransf"/>
</dbReference>
<accession>A0ABP5XY49</accession>
<feature type="domain" description="N-acetyltransferase" evidence="3">
    <location>
        <begin position="5"/>
        <end position="152"/>
    </location>
</feature>
<comment type="caution">
    <text evidence="4">The sequence shown here is derived from an EMBL/GenBank/DDBJ whole genome shotgun (WGS) entry which is preliminary data.</text>
</comment>
<name>A0ABP5XY49_9ACTN</name>
<reference evidence="5" key="1">
    <citation type="journal article" date="2019" name="Int. J. Syst. Evol. Microbiol.">
        <title>The Global Catalogue of Microorganisms (GCM) 10K type strain sequencing project: providing services to taxonomists for standard genome sequencing and annotation.</title>
        <authorList>
            <consortium name="The Broad Institute Genomics Platform"/>
            <consortium name="The Broad Institute Genome Sequencing Center for Infectious Disease"/>
            <person name="Wu L."/>
            <person name="Ma J."/>
        </authorList>
    </citation>
    <scope>NUCLEOTIDE SEQUENCE [LARGE SCALE GENOMIC DNA]</scope>
    <source>
        <strain evidence="5">JCM 6305</strain>
    </source>
</reference>
<dbReference type="PANTHER" id="PTHR43877">
    <property type="entry name" value="AMINOALKYLPHOSPHONATE N-ACETYLTRANSFERASE-RELATED-RELATED"/>
    <property type="match status" value="1"/>
</dbReference>
<sequence length="152" mass="16496">MSTTLSVRTATVADLPAVTDLFLRYLEFYGVAVPDEERPAAFLAERLKNGDSVVLLAETPAGPVGFAQVYRTFSSLSMGTVWTLNDLYVREEARGAGAGRALVRACLEHARAAGAVGIQLETAPDNHVAQSLYDSEGFERERFVAYHRSLDG</sequence>
<dbReference type="InterPro" id="IPR000182">
    <property type="entry name" value="GNAT_dom"/>
</dbReference>
<keyword evidence="1" id="KW-0808">Transferase</keyword>
<proteinExistence type="predicted"/>
<dbReference type="EMBL" id="BAAASZ010000051">
    <property type="protein sequence ID" value="GAA2466332.1"/>
    <property type="molecule type" value="Genomic_DNA"/>
</dbReference>
<evidence type="ECO:0000313" key="4">
    <source>
        <dbReference type="EMBL" id="GAA2466332.1"/>
    </source>
</evidence>
<dbReference type="CDD" id="cd04301">
    <property type="entry name" value="NAT_SF"/>
    <property type="match status" value="1"/>
</dbReference>
<dbReference type="InterPro" id="IPR016181">
    <property type="entry name" value="Acyl_CoA_acyltransferase"/>
</dbReference>